<proteinExistence type="predicted"/>
<dbReference type="PANTHER" id="PTHR28108">
    <property type="entry name" value="SWR1-COMPLEX PROTEIN 3"/>
    <property type="match status" value="1"/>
</dbReference>
<keyword evidence="4" id="KW-1185">Reference proteome</keyword>
<reference evidence="3 4" key="1">
    <citation type="journal article" date="2020" name="Genomics">
        <title>Complete, high-quality genomes from long-read metagenomic sequencing of two wolf lichen thalli reveals enigmatic genome architecture.</title>
        <authorList>
            <person name="McKenzie S.K."/>
            <person name="Walston R.F."/>
            <person name="Allen J.L."/>
        </authorList>
    </citation>
    <scope>NUCLEOTIDE SEQUENCE [LARGE SCALE GENOMIC DNA]</scope>
    <source>
        <strain evidence="3">WasteWater2</strain>
    </source>
</reference>
<feature type="compositionally biased region" description="Pro residues" evidence="1">
    <location>
        <begin position="214"/>
        <end position="236"/>
    </location>
</feature>
<dbReference type="Proteomes" id="UP000578531">
    <property type="component" value="Unassembled WGS sequence"/>
</dbReference>
<comment type="caution">
    <text evidence="3">The sequence shown here is derived from an EMBL/GenBank/DDBJ whole genome shotgun (WGS) entry which is preliminary data.</text>
</comment>
<dbReference type="GO" id="GO:0140849">
    <property type="term" value="F:ATP-dependent H2AZ histone chaperone activity"/>
    <property type="evidence" value="ECO:0007669"/>
    <property type="project" value="InterPro"/>
</dbReference>
<dbReference type="GeneID" id="59288626"/>
<feature type="compositionally biased region" description="Polar residues" evidence="1">
    <location>
        <begin position="240"/>
        <end position="256"/>
    </location>
</feature>
<feature type="compositionally biased region" description="Polar residues" evidence="1">
    <location>
        <begin position="190"/>
        <end position="201"/>
    </location>
</feature>
<evidence type="ECO:0000313" key="4">
    <source>
        <dbReference type="Proteomes" id="UP000578531"/>
    </source>
</evidence>
<sequence length="541" mass="59622">MDKRRLSTRNRGEPPMKKRALTPPAPPRAPPAPSAPPQPNDPKEEGLPFRLKDSHLLPTLPEPQDANLSIQEYQTISESGVLAASIELSRQKWFKEGVFDRYWEKPTKKKPMFEAPNPPKETMSKLGVCSLIVEPHVFEITLYTVKDNPVAYTPIQPPPLSSPQYNPFATAATYPPYNYNTAPAPPKYHGQQQGLSSQTTLPPFHEGFAQFGPQGPPPIVHAPLPAPAPVTAPEPPNLSKARSTSQQGGSQDQNGEPKQDPVIQMLATRAASDHGLKTLMKVVASGQASPTQLKDFQDHIDELNTILKTQPNPSEPLQDDNRPHPPPRGVQEYVSRVSVPTSTPDSSWTQVPSVAPYSNPYAQVPSIKTEPSSKTQPFTAPSASSKSAYTVHKPEINSIVFDFGGTGDRFSFPRFSILEYLYGGTQVIVSFLVIRRGSTAKSGKYKDTKNYYQPVTMRLSTSHPRILEPLAKIVAPPDEVRRYMDSVFDKMSPAETVFLATRLPRTQDADGLQKPEIIPRLDPQVIRSVYSPPNSIMPLAA</sequence>
<organism evidence="3 4">
    <name type="scientific">Letharia columbiana</name>
    <dbReference type="NCBI Taxonomy" id="112416"/>
    <lineage>
        <taxon>Eukaryota</taxon>
        <taxon>Fungi</taxon>
        <taxon>Dikarya</taxon>
        <taxon>Ascomycota</taxon>
        <taxon>Pezizomycotina</taxon>
        <taxon>Lecanoromycetes</taxon>
        <taxon>OSLEUM clade</taxon>
        <taxon>Lecanoromycetidae</taxon>
        <taxon>Lecanorales</taxon>
        <taxon>Lecanorineae</taxon>
        <taxon>Parmeliaceae</taxon>
        <taxon>Letharia</taxon>
    </lineage>
</organism>
<feature type="compositionally biased region" description="Basic and acidic residues" evidence="1">
    <location>
        <begin position="41"/>
        <end position="55"/>
    </location>
</feature>
<accession>A0A8H6L412</accession>
<evidence type="ECO:0000256" key="1">
    <source>
        <dbReference type="SAM" id="MobiDB-lite"/>
    </source>
</evidence>
<feature type="region of interest" description="Disordered" evidence="1">
    <location>
        <begin position="308"/>
        <end position="355"/>
    </location>
</feature>
<feature type="compositionally biased region" description="Basic and acidic residues" evidence="1">
    <location>
        <begin position="1"/>
        <end position="16"/>
    </location>
</feature>
<dbReference type="InterPro" id="IPR037651">
    <property type="entry name" value="Swc3"/>
</dbReference>
<name>A0A8H6L412_9LECA</name>
<feature type="compositionally biased region" description="Polar residues" evidence="1">
    <location>
        <begin position="338"/>
        <end position="352"/>
    </location>
</feature>
<feature type="domain" description="SWR1-complex protein 3" evidence="2">
    <location>
        <begin position="57"/>
        <end position="148"/>
    </location>
</feature>
<dbReference type="GO" id="GO:0000812">
    <property type="term" value="C:Swr1 complex"/>
    <property type="evidence" value="ECO:0007669"/>
    <property type="project" value="InterPro"/>
</dbReference>
<dbReference type="OrthoDB" id="5338195at2759"/>
<dbReference type="AlphaFoldDB" id="A0A8H6L412"/>
<dbReference type="Pfam" id="PF24707">
    <property type="entry name" value="Swc3"/>
    <property type="match status" value="1"/>
</dbReference>
<dbReference type="RefSeq" id="XP_037164138.1">
    <property type="nucleotide sequence ID" value="XM_037308874.1"/>
</dbReference>
<gene>
    <name evidence="3" type="ORF">HO173_006969</name>
</gene>
<dbReference type="PANTHER" id="PTHR28108:SF1">
    <property type="entry name" value="SWR1-COMPLEX PROTEIN 3"/>
    <property type="match status" value="1"/>
</dbReference>
<feature type="region of interest" description="Disordered" evidence="1">
    <location>
        <begin position="186"/>
        <end position="258"/>
    </location>
</feature>
<feature type="compositionally biased region" description="Pro residues" evidence="1">
    <location>
        <begin position="23"/>
        <end position="40"/>
    </location>
</feature>
<protein>
    <recommendedName>
        <fullName evidence="2">SWR1-complex protein 3 domain-containing protein</fullName>
    </recommendedName>
</protein>
<dbReference type="EMBL" id="JACCJC010000028">
    <property type="protein sequence ID" value="KAF6234749.1"/>
    <property type="molecule type" value="Genomic_DNA"/>
</dbReference>
<evidence type="ECO:0000259" key="2">
    <source>
        <dbReference type="Pfam" id="PF24707"/>
    </source>
</evidence>
<feature type="region of interest" description="Disordered" evidence="1">
    <location>
        <begin position="1"/>
        <end position="62"/>
    </location>
</feature>
<dbReference type="InterPro" id="IPR057558">
    <property type="entry name" value="Swc3_dom"/>
</dbReference>
<evidence type="ECO:0000313" key="3">
    <source>
        <dbReference type="EMBL" id="KAF6234749.1"/>
    </source>
</evidence>